<gene>
    <name evidence="2" type="ORF">WS71_05610</name>
</gene>
<name>A0A1B4FT48_9BURK</name>
<feature type="region of interest" description="Disordered" evidence="1">
    <location>
        <begin position="56"/>
        <end position="85"/>
    </location>
</feature>
<dbReference type="AlphaFoldDB" id="A0A1B4FT48"/>
<evidence type="ECO:0000256" key="1">
    <source>
        <dbReference type="SAM" id="MobiDB-lite"/>
    </source>
</evidence>
<organism evidence="2 3">
    <name type="scientific">Burkholderia mayonis</name>
    <dbReference type="NCBI Taxonomy" id="1385591"/>
    <lineage>
        <taxon>Bacteria</taxon>
        <taxon>Pseudomonadati</taxon>
        <taxon>Pseudomonadota</taxon>
        <taxon>Betaproteobacteria</taxon>
        <taxon>Burkholderiales</taxon>
        <taxon>Burkholderiaceae</taxon>
        <taxon>Burkholderia</taxon>
        <taxon>pseudomallei group</taxon>
    </lineage>
</organism>
<sequence length="85" mass="9398">MRVIEGESQMCMTLRWIGDRHRAGRAWAAACPRIVVDAFVECVAIGSCMACALEARSSAAVSPETMRSLGHPKGRERRRQGHSDR</sequence>
<accession>A0A1B4FT48</accession>
<proteinExistence type="predicted"/>
<protein>
    <submittedName>
        <fullName evidence="2">Uncharacterized protein</fullName>
    </submittedName>
</protein>
<dbReference type="Proteomes" id="UP000067711">
    <property type="component" value="Chromosome 2"/>
</dbReference>
<dbReference type="EMBL" id="CP013388">
    <property type="protein sequence ID" value="AOJ06850.1"/>
    <property type="molecule type" value="Genomic_DNA"/>
</dbReference>
<evidence type="ECO:0000313" key="3">
    <source>
        <dbReference type="Proteomes" id="UP000067711"/>
    </source>
</evidence>
<evidence type="ECO:0000313" key="2">
    <source>
        <dbReference type="EMBL" id="AOJ06850.1"/>
    </source>
</evidence>
<feature type="compositionally biased region" description="Basic residues" evidence="1">
    <location>
        <begin position="70"/>
        <end position="85"/>
    </location>
</feature>
<reference evidence="2 3" key="1">
    <citation type="submission" date="2015-12" db="EMBL/GenBank/DDBJ databases">
        <title>Diversity of Burkholderia near neighbor genomes.</title>
        <authorList>
            <person name="Sahl J."/>
            <person name="Wagner D."/>
            <person name="Keim P."/>
        </authorList>
    </citation>
    <scope>NUCLEOTIDE SEQUENCE [LARGE SCALE GENOMIC DNA]</scope>
    <source>
        <strain evidence="2 3">BDU8</strain>
    </source>
</reference>